<reference evidence="2 3" key="1">
    <citation type="journal article" date="2005" name="Science">
        <title>The genome sequence of Trypanosoma cruzi, etiologic agent of Chagas disease.</title>
        <authorList>
            <person name="El-Sayed N.M."/>
            <person name="Myler P.J."/>
            <person name="Bartholomeu D.C."/>
            <person name="Nilsson D."/>
            <person name="Aggarwal G."/>
            <person name="Tran A.N."/>
            <person name="Ghedin E."/>
            <person name="Worthey E.A."/>
            <person name="Delcher A.L."/>
            <person name="Blandin G."/>
            <person name="Westenberger S.J."/>
            <person name="Caler E."/>
            <person name="Cerqueira G.C."/>
            <person name="Branche C."/>
            <person name="Haas B."/>
            <person name="Anupama A."/>
            <person name="Arner E."/>
            <person name="Aslund L."/>
            <person name="Attipoe P."/>
            <person name="Bontempi E."/>
            <person name="Bringaud F."/>
            <person name="Burton P."/>
            <person name="Cadag E."/>
            <person name="Campbell D.A."/>
            <person name="Carrington M."/>
            <person name="Crabtree J."/>
            <person name="Darban H."/>
            <person name="da Silveira J.F."/>
            <person name="de Jong P."/>
            <person name="Edwards K."/>
            <person name="Englund P.T."/>
            <person name="Fazelina G."/>
            <person name="Feldblyum T."/>
            <person name="Ferella M."/>
            <person name="Frasch A.C."/>
            <person name="Gull K."/>
            <person name="Horn D."/>
            <person name="Hou L."/>
            <person name="Huang Y."/>
            <person name="Kindlund E."/>
            <person name="Klingbeil M."/>
            <person name="Kluge S."/>
            <person name="Koo H."/>
            <person name="Lacerda D."/>
            <person name="Levin M.J."/>
            <person name="Lorenzi H."/>
            <person name="Louie T."/>
            <person name="Machado C.R."/>
            <person name="McCulloch R."/>
            <person name="McKenna A."/>
            <person name="Mizuno Y."/>
            <person name="Mottram J.C."/>
            <person name="Nelson S."/>
            <person name="Ochaya S."/>
            <person name="Osoegawa K."/>
            <person name="Pai G."/>
            <person name="Parsons M."/>
            <person name="Pentony M."/>
            <person name="Pettersson U."/>
            <person name="Pop M."/>
            <person name="Ramirez J.L."/>
            <person name="Rinta J."/>
            <person name="Robertson L."/>
            <person name="Salzberg S.L."/>
            <person name="Sanchez D.O."/>
            <person name="Seyler A."/>
            <person name="Sharma R."/>
            <person name="Shetty J."/>
            <person name="Simpson A.J."/>
            <person name="Sisk E."/>
            <person name="Tammi M.T."/>
            <person name="Tarleton R."/>
            <person name="Teixeira S."/>
            <person name="Van Aken S."/>
            <person name="Vogt C."/>
            <person name="Ward P.N."/>
            <person name="Wickstead B."/>
            <person name="Wortman J."/>
            <person name="White O."/>
            <person name="Fraser C.M."/>
            <person name="Stuart K.D."/>
            <person name="Andersson B."/>
        </authorList>
    </citation>
    <scope>NUCLEOTIDE SEQUENCE [LARGE SCALE GENOMIC DNA]</scope>
    <source>
        <strain evidence="2 3">CL Brener</strain>
    </source>
</reference>
<name>Q4DN76_TRYCC</name>
<dbReference type="EMBL" id="AAHK01000309">
    <property type="protein sequence ID" value="EAN93983.1"/>
    <property type="molecule type" value="Genomic_DNA"/>
</dbReference>
<feature type="compositionally biased region" description="Basic residues" evidence="1">
    <location>
        <begin position="8"/>
        <end position="22"/>
    </location>
</feature>
<dbReference type="PaxDb" id="353153-Q4DN76"/>
<accession>Q4DN76</accession>
<gene>
    <name evidence="2" type="ORF">Tc00.1047053511077.150</name>
</gene>
<dbReference type="VEuPathDB" id="TriTrypDB:TcCLB.511077.150"/>
<evidence type="ECO:0000256" key="1">
    <source>
        <dbReference type="SAM" id="MobiDB-lite"/>
    </source>
</evidence>
<keyword evidence="3" id="KW-1185">Reference proteome</keyword>
<organism evidence="2 3">
    <name type="scientific">Trypanosoma cruzi (strain CL Brener)</name>
    <dbReference type="NCBI Taxonomy" id="353153"/>
    <lineage>
        <taxon>Eukaryota</taxon>
        <taxon>Discoba</taxon>
        <taxon>Euglenozoa</taxon>
        <taxon>Kinetoplastea</taxon>
        <taxon>Metakinetoplastina</taxon>
        <taxon>Trypanosomatida</taxon>
        <taxon>Trypanosomatidae</taxon>
        <taxon>Trypanosoma</taxon>
        <taxon>Schizotrypanum</taxon>
    </lineage>
</organism>
<comment type="caution">
    <text evidence="2">The sequence shown here is derived from an EMBL/GenBank/DDBJ whole genome shotgun (WGS) entry which is preliminary data.</text>
</comment>
<dbReference type="Proteomes" id="UP000002296">
    <property type="component" value="Unassembled WGS sequence"/>
</dbReference>
<dbReference type="InParanoid" id="Q4DN76"/>
<feature type="region of interest" description="Disordered" evidence="1">
    <location>
        <begin position="44"/>
        <end position="94"/>
    </location>
</feature>
<dbReference type="GeneID" id="3547620"/>
<protein>
    <submittedName>
        <fullName evidence="2">Uncharacterized protein</fullName>
    </submittedName>
</protein>
<dbReference type="RefSeq" id="XP_815834.1">
    <property type="nucleotide sequence ID" value="XM_810741.1"/>
</dbReference>
<evidence type="ECO:0000313" key="2">
    <source>
        <dbReference type="EMBL" id="EAN93983.1"/>
    </source>
</evidence>
<proteinExistence type="predicted"/>
<feature type="region of interest" description="Disordered" evidence="1">
    <location>
        <begin position="1"/>
        <end position="22"/>
    </location>
</feature>
<evidence type="ECO:0000313" key="3">
    <source>
        <dbReference type="Proteomes" id="UP000002296"/>
    </source>
</evidence>
<dbReference type="KEGG" id="tcr:511077.150"/>
<sequence>MPQSPHTFRLHQRGHTNQKQHPPHFILTSFRHTAARQTEVFVTQRTSSHNHIVHAPRTAAAHTRSDKCSPDQWYPRAAVGSKQKGQLPNPKRVPRLAATQRNAATQMNSVLMPSASQLLPQELPIKRDIQ</sequence>
<dbReference type="AlphaFoldDB" id="Q4DN76"/>